<name>A0ACB6RKG3_9PLEO</name>
<comment type="caution">
    <text evidence="1">The sequence shown here is derived from an EMBL/GenBank/DDBJ whole genome shotgun (WGS) entry which is preliminary data.</text>
</comment>
<keyword evidence="2" id="KW-1185">Reference proteome</keyword>
<dbReference type="EMBL" id="MU006746">
    <property type="protein sequence ID" value="KAF2622293.1"/>
    <property type="molecule type" value="Genomic_DNA"/>
</dbReference>
<dbReference type="Proteomes" id="UP000799754">
    <property type="component" value="Unassembled WGS sequence"/>
</dbReference>
<protein>
    <submittedName>
        <fullName evidence="1">Aldo/keto reductase</fullName>
    </submittedName>
</protein>
<gene>
    <name evidence="1" type="ORF">BU25DRAFT_415438</name>
</gene>
<evidence type="ECO:0000313" key="2">
    <source>
        <dbReference type="Proteomes" id="UP000799754"/>
    </source>
</evidence>
<evidence type="ECO:0000313" key="1">
    <source>
        <dbReference type="EMBL" id="KAF2622293.1"/>
    </source>
</evidence>
<proteinExistence type="predicted"/>
<accession>A0ACB6RKG3</accession>
<sequence>MPRFSPENFPKNLKLVGQITELAKKKGVVASQLTLSWLMAQGDDIFPIPGTTKVNRLKENLGSLDVNLSKDEEQQIRKACEEADVSGERYVPQLMAQCYADTPALK</sequence>
<organism evidence="1 2">
    <name type="scientific">Macroventuria anomochaeta</name>
    <dbReference type="NCBI Taxonomy" id="301207"/>
    <lineage>
        <taxon>Eukaryota</taxon>
        <taxon>Fungi</taxon>
        <taxon>Dikarya</taxon>
        <taxon>Ascomycota</taxon>
        <taxon>Pezizomycotina</taxon>
        <taxon>Dothideomycetes</taxon>
        <taxon>Pleosporomycetidae</taxon>
        <taxon>Pleosporales</taxon>
        <taxon>Pleosporineae</taxon>
        <taxon>Didymellaceae</taxon>
        <taxon>Macroventuria</taxon>
    </lineage>
</organism>
<reference evidence="1" key="1">
    <citation type="journal article" date="2020" name="Stud. Mycol.">
        <title>101 Dothideomycetes genomes: a test case for predicting lifestyles and emergence of pathogens.</title>
        <authorList>
            <person name="Haridas S."/>
            <person name="Albert R."/>
            <person name="Binder M."/>
            <person name="Bloem J."/>
            <person name="Labutti K."/>
            <person name="Salamov A."/>
            <person name="Andreopoulos B."/>
            <person name="Baker S."/>
            <person name="Barry K."/>
            <person name="Bills G."/>
            <person name="Bluhm B."/>
            <person name="Cannon C."/>
            <person name="Castanera R."/>
            <person name="Culley D."/>
            <person name="Daum C."/>
            <person name="Ezra D."/>
            <person name="Gonzalez J."/>
            <person name="Henrissat B."/>
            <person name="Kuo A."/>
            <person name="Liang C."/>
            <person name="Lipzen A."/>
            <person name="Lutzoni F."/>
            <person name="Magnuson J."/>
            <person name="Mondo S."/>
            <person name="Nolan M."/>
            <person name="Ohm R."/>
            <person name="Pangilinan J."/>
            <person name="Park H.-J."/>
            <person name="Ramirez L."/>
            <person name="Alfaro M."/>
            <person name="Sun H."/>
            <person name="Tritt A."/>
            <person name="Yoshinaga Y."/>
            <person name="Zwiers L.-H."/>
            <person name="Turgeon B."/>
            <person name="Goodwin S."/>
            <person name="Spatafora J."/>
            <person name="Crous P."/>
            <person name="Grigoriev I."/>
        </authorList>
    </citation>
    <scope>NUCLEOTIDE SEQUENCE</scope>
    <source>
        <strain evidence="1">CBS 525.71</strain>
    </source>
</reference>